<proteinExistence type="predicted"/>
<evidence type="ECO:0000313" key="2">
    <source>
        <dbReference type="Proteomes" id="UP001271780"/>
    </source>
</evidence>
<reference evidence="1 2" key="1">
    <citation type="submission" date="2023-08" db="EMBL/GenBank/DDBJ databases">
        <title>Implementing the SeqCode for naming new Mesorhizobium species isolated from Vachellia karroo root nodules.</title>
        <authorList>
            <person name="Van Lill M."/>
        </authorList>
    </citation>
    <scope>NUCLEOTIDE SEQUENCE [LARGE SCALE GENOMIC DNA]</scope>
    <source>
        <strain evidence="1 2">VK23A</strain>
    </source>
</reference>
<accession>A0ABU4X8U9</accession>
<evidence type="ECO:0000313" key="1">
    <source>
        <dbReference type="EMBL" id="MDX8471227.1"/>
    </source>
</evidence>
<organism evidence="1 2">
    <name type="scientific">Mesorhizobium dulcispinae</name>
    <dbReference type="NCBI Taxonomy" id="3072316"/>
    <lineage>
        <taxon>Bacteria</taxon>
        <taxon>Pseudomonadati</taxon>
        <taxon>Pseudomonadota</taxon>
        <taxon>Alphaproteobacteria</taxon>
        <taxon>Hyphomicrobiales</taxon>
        <taxon>Phyllobacteriaceae</taxon>
        <taxon>Mesorhizobium</taxon>
    </lineage>
</organism>
<name>A0ABU4X8U9_9HYPH</name>
<sequence>MLSPDMGRQSMLAYGVADSAQLAILTKALKDYCARHPGLCRNERDREQIAQKVMSLFCQGIEDADELSAALERVG</sequence>
<protein>
    <submittedName>
        <fullName evidence="1">Uncharacterized protein</fullName>
    </submittedName>
</protein>
<dbReference type="RefSeq" id="WP_320265528.1">
    <property type="nucleotide sequence ID" value="NZ_JAVIIX010000001.1"/>
</dbReference>
<dbReference type="EMBL" id="JAVIIZ010000001">
    <property type="protein sequence ID" value="MDX8471227.1"/>
    <property type="molecule type" value="Genomic_DNA"/>
</dbReference>
<keyword evidence="2" id="KW-1185">Reference proteome</keyword>
<comment type="caution">
    <text evidence="1">The sequence shown here is derived from an EMBL/GenBank/DDBJ whole genome shotgun (WGS) entry which is preliminary data.</text>
</comment>
<dbReference type="Proteomes" id="UP001271780">
    <property type="component" value="Unassembled WGS sequence"/>
</dbReference>
<gene>
    <name evidence="1" type="ORF">RFM27_03990</name>
</gene>